<protein>
    <submittedName>
        <fullName evidence="2">Uncharacterized protein</fullName>
    </submittedName>
</protein>
<sequence length="162" mass="18591">MRKLGFYMMLLFVLSACNSTVSEELPEEKPDDFAFSLKYGVTAANELNTYDDTYTKDLVEDGTATTDLVLSNEEMKMIYEKFRNADVLGLPEEQGGSTCMDPYNRYELTMTVDGEEYNLKWDTSCESRALNNWEETRISIDNEMIDPKEEYQSLPEPNGGYD</sequence>
<organism evidence="2 3">
    <name type="scientific">Salipaludibacillus keqinensis</name>
    <dbReference type="NCBI Taxonomy" id="2045207"/>
    <lineage>
        <taxon>Bacteria</taxon>
        <taxon>Bacillati</taxon>
        <taxon>Bacillota</taxon>
        <taxon>Bacilli</taxon>
        <taxon>Bacillales</taxon>
        <taxon>Bacillaceae</taxon>
    </lineage>
</organism>
<accession>A0A323TJX0</accession>
<dbReference type="RefSeq" id="WP_110608503.1">
    <property type="nucleotide sequence ID" value="NZ_PDOD01000001.1"/>
</dbReference>
<comment type="caution">
    <text evidence="2">The sequence shown here is derived from an EMBL/GenBank/DDBJ whole genome shotgun (WGS) entry which is preliminary data.</text>
</comment>
<evidence type="ECO:0000313" key="3">
    <source>
        <dbReference type="Proteomes" id="UP000248214"/>
    </source>
</evidence>
<name>A0A323TJX0_9BACI</name>
<keyword evidence="3" id="KW-1185">Reference proteome</keyword>
<feature type="signal peptide" evidence="1">
    <location>
        <begin position="1"/>
        <end position="22"/>
    </location>
</feature>
<dbReference type="EMBL" id="PDOD01000001">
    <property type="protein sequence ID" value="PYZ94870.1"/>
    <property type="molecule type" value="Genomic_DNA"/>
</dbReference>
<evidence type="ECO:0000256" key="1">
    <source>
        <dbReference type="SAM" id="SignalP"/>
    </source>
</evidence>
<dbReference type="AlphaFoldDB" id="A0A323TJX0"/>
<keyword evidence="1" id="KW-0732">Signal</keyword>
<proteinExistence type="predicted"/>
<evidence type="ECO:0000313" key="2">
    <source>
        <dbReference type="EMBL" id="PYZ94870.1"/>
    </source>
</evidence>
<dbReference type="Proteomes" id="UP000248214">
    <property type="component" value="Unassembled WGS sequence"/>
</dbReference>
<reference evidence="2 3" key="1">
    <citation type="submission" date="2017-10" db="EMBL/GenBank/DDBJ databases">
        <title>Bacillus sp. nov., a halophilic bacterium isolated from a Keqin Lake.</title>
        <authorList>
            <person name="Wang H."/>
        </authorList>
    </citation>
    <scope>NUCLEOTIDE SEQUENCE [LARGE SCALE GENOMIC DNA]</scope>
    <source>
        <strain evidence="2 3">KQ-12</strain>
    </source>
</reference>
<dbReference type="PROSITE" id="PS51257">
    <property type="entry name" value="PROKAR_LIPOPROTEIN"/>
    <property type="match status" value="1"/>
</dbReference>
<dbReference type="OrthoDB" id="1954789at2"/>
<feature type="chain" id="PRO_5039434139" evidence="1">
    <location>
        <begin position="23"/>
        <end position="162"/>
    </location>
</feature>
<gene>
    <name evidence="2" type="ORF">CR194_04920</name>
</gene>